<sequence>MCGTRSVRGFWREFNSSVIDYVKSLFSKTVLIFVRTTLQDTVQLQMCLPHDSDTVFRRKCTCLERRGGPPFLLSDFLRALPPIGISNRVKMPLDPLSYLTDMNQTIYVESEDEGEEDENDNLGSLFDDVGQTEAIVKLSSPSQNEDEHQPQSSLQSQHALRPQSEPGYVMVEPERSENSKILRTEDDGKLDYDWVEIEEETMTVFKKSNGTTLLINPLEPEPAGTQKIVFLSPEKPEPICRSYRTVYVKRNKTVVVMDKEIVTDYVEHSEKFFEQEKRAYFQNFWREWEDRVAACPKRLTCCFLPWHPARDAILMASEQVLEEVENFMYDVIVFVEEYVGCQYDENHVDYMGSLIRRDTLRQFYHEFAQALHNMLFYRNSLGQRTDRAEAAQVGQPNNVQGGQGVANVAQQDQDDDAELPDIIILMASDEEWEIYLQNIRNNLFNLISQIENVLGRVFDPVHVEILRSFVERDTLPEFFIQLRIALSNIAQFGNSLEEEPEHREEEMHPDLPIDEDDESGSREDQSDAGNEEPPAGDNFILRFYSYMYYQ</sequence>
<dbReference type="Proteomes" id="UP000835052">
    <property type="component" value="Unassembled WGS sequence"/>
</dbReference>
<dbReference type="EMBL" id="CAJGYM010000002">
    <property type="protein sequence ID" value="CAD6185541.1"/>
    <property type="molecule type" value="Genomic_DNA"/>
</dbReference>
<proteinExistence type="predicted"/>
<evidence type="ECO:0000256" key="1">
    <source>
        <dbReference type="SAM" id="MobiDB-lite"/>
    </source>
</evidence>
<accession>A0A8S1GRH1</accession>
<feature type="region of interest" description="Disordered" evidence="1">
    <location>
        <begin position="496"/>
        <end position="537"/>
    </location>
</feature>
<feature type="region of interest" description="Disordered" evidence="1">
    <location>
        <begin position="139"/>
        <end position="163"/>
    </location>
</feature>
<name>A0A8S1GRH1_9PELO</name>
<evidence type="ECO:0000313" key="3">
    <source>
        <dbReference type="Proteomes" id="UP000835052"/>
    </source>
</evidence>
<protein>
    <submittedName>
        <fullName evidence="2">Uncharacterized protein</fullName>
    </submittedName>
</protein>
<reference evidence="2" key="1">
    <citation type="submission" date="2020-10" db="EMBL/GenBank/DDBJ databases">
        <authorList>
            <person name="Kikuchi T."/>
        </authorList>
    </citation>
    <scope>NUCLEOTIDE SEQUENCE</scope>
    <source>
        <strain evidence="2">NKZ352</strain>
    </source>
</reference>
<evidence type="ECO:0000313" key="2">
    <source>
        <dbReference type="EMBL" id="CAD6185541.1"/>
    </source>
</evidence>
<dbReference type="AlphaFoldDB" id="A0A8S1GRH1"/>
<feature type="compositionally biased region" description="Basic and acidic residues" evidence="1">
    <location>
        <begin position="500"/>
        <end position="511"/>
    </location>
</feature>
<gene>
    <name evidence="2" type="ORF">CAUJ_LOCUS1460</name>
</gene>
<organism evidence="2 3">
    <name type="scientific">Caenorhabditis auriculariae</name>
    <dbReference type="NCBI Taxonomy" id="2777116"/>
    <lineage>
        <taxon>Eukaryota</taxon>
        <taxon>Metazoa</taxon>
        <taxon>Ecdysozoa</taxon>
        <taxon>Nematoda</taxon>
        <taxon>Chromadorea</taxon>
        <taxon>Rhabditida</taxon>
        <taxon>Rhabditina</taxon>
        <taxon>Rhabditomorpha</taxon>
        <taxon>Rhabditoidea</taxon>
        <taxon>Rhabditidae</taxon>
        <taxon>Peloderinae</taxon>
        <taxon>Caenorhabditis</taxon>
    </lineage>
</organism>
<comment type="caution">
    <text evidence="2">The sequence shown here is derived from an EMBL/GenBank/DDBJ whole genome shotgun (WGS) entry which is preliminary data.</text>
</comment>
<keyword evidence="3" id="KW-1185">Reference proteome</keyword>